<accession>A0A6H1TZB7</accession>
<dbReference type="NCBIfam" id="TIGR04113">
    <property type="entry name" value="cas_csx17"/>
    <property type="match status" value="1"/>
</dbReference>
<dbReference type="RefSeq" id="WP_168570109.1">
    <property type="nucleotide sequence ID" value="NZ_CP051167.1"/>
</dbReference>
<evidence type="ECO:0000313" key="2">
    <source>
        <dbReference type="EMBL" id="QIZ71958.1"/>
    </source>
</evidence>
<reference evidence="2 3" key="1">
    <citation type="submission" date="2020-04" db="EMBL/GenBank/DDBJ databases">
        <authorList>
            <person name="Basu S."/>
            <person name="Maruthanayagam V."/>
            <person name="Chakraborty S."/>
            <person name="Pramanik A."/>
            <person name="Mukherjee J."/>
            <person name="Brink B."/>
        </authorList>
    </citation>
    <scope>NUCLEOTIDE SEQUENCE [LARGE SCALE GENOMIC DNA]</scope>
    <source>
        <strain evidence="2 3">AP17</strain>
    </source>
</reference>
<sequence>MDLALPGARPDSVASYLKALGILRLLHEQHRARMKGSWQRQVVVQESSWMASFEASPDGNIESDVFVLTGAIAADELVNFFLCEYEPTPILSPWNGSTGFYPKDNKKTLDAVRQSQTKRLTAYRETIAIAQQIVNEMGLKKQPSGDDKNKLIRQLRDRLPDLAVRWIDTCALVSNDDIQYPPLLGTGGNDGNFEFSRTFQQQLQNLIDFKTGKPTADAETLLKAALFGETLPGLSFSGKIGQFDPIAAGGANAAPGFEGKSRVNPWDFVLMVEGTLTFQARLTRKFESSTHGALTYPFAVRPTPMGYGTAAEDENIRAETWMPLWSRPTRFDELHVFFGEGRAKVGERHKTGVDFALAVADLGKFRGIDAFVRYSFQERNGLSYFAVPLGEFRPRDRSGDSSTTNLLSPILPWLDRFRRVAEPKEAPAAIKRVHRLLETRIVEFAQAEAQPGARGNNALAVLVALGEVEQTLDRSLTWVREVHLPPIPWLRSRWVEACNDDSVEFHLALALAGRGLYRKVVDDPETQLPRLIDYPEPDRGLRQRLVRVRGSQSKPSWKDSDAITVWQGGTLTDNLLILLRREEIEAQQGQKQESAQDADPTNSHSHSSSHPATARLRDIQAWIDGTVDDRRLEAIARGLALVKRHRSTQGKDSREEINAVPAAFALLEPVVRRVVPAPTEEGTLSKDSKIVLPRVSGLWSRLEVGDCQTATELAIRRLRASRFRLAVRPFELRRDRTRRIAAALAFPIAEETSRQLLDRICYRIVENKEEKKEDGL</sequence>
<keyword evidence="3" id="KW-1185">Reference proteome</keyword>
<organism evidence="2 3">
    <name type="scientific">Oxynema aestuarii AP17</name>
    <dbReference type="NCBI Taxonomy" id="2064643"/>
    <lineage>
        <taxon>Bacteria</taxon>
        <taxon>Bacillati</taxon>
        <taxon>Cyanobacteriota</taxon>
        <taxon>Cyanophyceae</taxon>
        <taxon>Oscillatoriophycideae</taxon>
        <taxon>Oscillatoriales</taxon>
        <taxon>Oscillatoriaceae</taxon>
        <taxon>Oxynema</taxon>
        <taxon>Oxynema aestuarii</taxon>
    </lineage>
</organism>
<dbReference type="EMBL" id="CP051167">
    <property type="protein sequence ID" value="QIZ71958.1"/>
    <property type="molecule type" value="Genomic_DNA"/>
</dbReference>
<protein>
    <submittedName>
        <fullName evidence="2">Type I-U CRISPR-associated protein Csx17</fullName>
    </submittedName>
</protein>
<name>A0A6H1TZB7_9CYAN</name>
<feature type="region of interest" description="Disordered" evidence="1">
    <location>
        <begin position="587"/>
        <end position="614"/>
    </location>
</feature>
<dbReference type="Proteomes" id="UP000500857">
    <property type="component" value="Chromosome"/>
</dbReference>
<proteinExistence type="predicted"/>
<evidence type="ECO:0000256" key="1">
    <source>
        <dbReference type="SAM" id="MobiDB-lite"/>
    </source>
</evidence>
<dbReference type="KEGG" id="oxy:HCG48_16355"/>
<dbReference type="AlphaFoldDB" id="A0A6H1TZB7"/>
<evidence type="ECO:0000313" key="3">
    <source>
        <dbReference type="Proteomes" id="UP000500857"/>
    </source>
</evidence>
<feature type="compositionally biased region" description="Polar residues" evidence="1">
    <location>
        <begin position="587"/>
        <end position="602"/>
    </location>
</feature>
<dbReference type="InterPro" id="IPR026483">
    <property type="entry name" value="Cas_Csx17"/>
</dbReference>
<gene>
    <name evidence="2" type="primary">csx17</name>
    <name evidence="2" type="ORF">HCG48_16355</name>
</gene>